<organism evidence="1 2">
    <name type="scientific">Candidatus Gottesmanbacteria bacterium GW2011_GWB1_49_7</name>
    <dbReference type="NCBI Taxonomy" id="1618448"/>
    <lineage>
        <taxon>Bacteria</taxon>
        <taxon>Candidatus Gottesmaniibacteriota</taxon>
    </lineage>
</organism>
<feature type="non-terminal residue" evidence="1">
    <location>
        <position position="328"/>
    </location>
</feature>
<comment type="caution">
    <text evidence="1">The sequence shown here is derived from an EMBL/GenBank/DDBJ whole genome shotgun (WGS) entry which is preliminary data.</text>
</comment>
<dbReference type="Proteomes" id="UP000034588">
    <property type="component" value="Unassembled WGS sequence"/>
</dbReference>
<dbReference type="AlphaFoldDB" id="A0A0G1VXM7"/>
<evidence type="ECO:0000313" key="1">
    <source>
        <dbReference type="EMBL" id="KKW11201.1"/>
    </source>
</evidence>
<gene>
    <name evidence="1" type="ORF">UY48_C0023G0009</name>
</gene>
<sequence length="328" mass="38180">MAKSSKSDDKDLLVKLDNYFSSALDHPTWQSWRKNAEQCFKYKENDQWTSAEKKELKERGQPETVNNQVKVTCDRMVGQFVRQRTRIGYRGRNPQDKPIADTISDALLFIKQQNNLEFEERDAAEDGFTGGFGVLEAYVDYNDLLHPEIKIRMEDCFNIFPDPYSRRYDWNEDANHISRAKWLDLSEAKELYPNKTKELSQMMEAEYKGGLLSSIDGFKKDNYIDANAKRLRVVECWYKTKKRDSKIILSTGQILDADQLSKDDLKQIDAQGITYKQVDRIKTQMKVGVYSAGVLLEHKDSPFEHGLFPFIPYFVNRKKSGEPYSLVF</sequence>
<name>A0A0G1VXM7_9BACT</name>
<dbReference type="Pfam" id="PF16510">
    <property type="entry name" value="P22_portal"/>
    <property type="match status" value="1"/>
</dbReference>
<accession>A0A0G1VXM7</accession>
<evidence type="ECO:0000313" key="2">
    <source>
        <dbReference type="Proteomes" id="UP000034588"/>
    </source>
</evidence>
<dbReference type="EMBL" id="LCQD01000023">
    <property type="protein sequence ID" value="KKW11201.1"/>
    <property type="molecule type" value="Genomic_DNA"/>
</dbReference>
<reference evidence="1 2" key="1">
    <citation type="journal article" date="2015" name="Nature">
        <title>rRNA introns, odd ribosomes, and small enigmatic genomes across a large radiation of phyla.</title>
        <authorList>
            <person name="Brown C.T."/>
            <person name="Hug L.A."/>
            <person name="Thomas B.C."/>
            <person name="Sharon I."/>
            <person name="Castelle C.J."/>
            <person name="Singh A."/>
            <person name="Wilkins M.J."/>
            <person name="Williams K.H."/>
            <person name="Banfield J.F."/>
        </authorList>
    </citation>
    <scope>NUCLEOTIDE SEQUENCE [LARGE SCALE GENOMIC DNA]</scope>
</reference>
<proteinExistence type="predicted"/>
<dbReference type="InterPro" id="IPR032427">
    <property type="entry name" value="P22_portal"/>
</dbReference>
<protein>
    <submittedName>
        <fullName evidence="1">Uncharacterized protein</fullName>
    </submittedName>
</protein>